<organism evidence="9 11">
    <name type="scientific">Dinothrombium tinctorium</name>
    <dbReference type="NCBI Taxonomy" id="1965070"/>
    <lineage>
        <taxon>Eukaryota</taxon>
        <taxon>Metazoa</taxon>
        <taxon>Ecdysozoa</taxon>
        <taxon>Arthropoda</taxon>
        <taxon>Chelicerata</taxon>
        <taxon>Arachnida</taxon>
        <taxon>Acari</taxon>
        <taxon>Acariformes</taxon>
        <taxon>Trombidiformes</taxon>
        <taxon>Prostigmata</taxon>
        <taxon>Anystina</taxon>
        <taxon>Parasitengona</taxon>
        <taxon>Trombidioidea</taxon>
        <taxon>Trombidiidae</taxon>
        <taxon>Dinothrombium</taxon>
    </lineage>
</organism>
<protein>
    <recommendedName>
        <fullName evidence="4">tRNA (uracil(54)-C(5))-methyltransferase</fullName>
        <ecNumber evidence="4">2.1.1.35</ecNumber>
    </recommendedName>
</protein>
<dbReference type="PANTHER" id="PTHR45904">
    <property type="entry name" value="TRNA (URACIL-5-)-METHYLTRANSFERASE"/>
    <property type="match status" value="1"/>
</dbReference>
<keyword evidence="2 6" id="KW-0808">Transferase</keyword>
<evidence type="ECO:0000313" key="7">
    <source>
        <dbReference type="EMBL" id="RWS13131.1"/>
    </source>
</evidence>
<dbReference type="CDD" id="cd02440">
    <property type="entry name" value="AdoMet_MTases"/>
    <property type="match status" value="1"/>
</dbReference>
<evidence type="ECO:0000313" key="11">
    <source>
        <dbReference type="Proteomes" id="UP000285301"/>
    </source>
</evidence>
<evidence type="ECO:0000313" key="10">
    <source>
        <dbReference type="EMBL" id="RWS14320.1"/>
    </source>
</evidence>
<feature type="binding site" evidence="6">
    <location>
        <position position="341"/>
    </location>
    <ligand>
        <name>S-adenosyl-L-methionine</name>
        <dbReference type="ChEBI" id="CHEBI:59789"/>
    </ligand>
</feature>
<gene>
    <name evidence="8" type="ORF">B4U79_00210</name>
    <name evidence="9" type="ORF">B4U79_01621</name>
    <name evidence="7" type="ORF">B4U79_09291</name>
    <name evidence="10" type="ORF">B4U79_11158</name>
</gene>
<comment type="caution">
    <text evidence="6">Lacks conserved residue(s) required for the propagation of feature annotation.</text>
</comment>
<keyword evidence="11" id="KW-1185">Reference proteome</keyword>
<dbReference type="InterPro" id="IPR045850">
    <property type="entry name" value="TRM2_met"/>
</dbReference>
<dbReference type="GO" id="GO:0006396">
    <property type="term" value="P:RNA processing"/>
    <property type="evidence" value="ECO:0007669"/>
    <property type="project" value="InterPro"/>
</dbReference>
<keyword evidence="3 6" id="KW-0949">S-adenosyl-L-methionine</keyword>
<dbReference type="AlphaFoldDB" id="A0A3S3PKE8"/>
<reference evidence="9" key="2">
    <citation type="submission" date="2018-11" db="EMBL/GenBank/DDBJ databases">
        <title>Trombidioid mite genomics.</title>
        <authorList>
            <person name="Dong X."/>
        </authorList>
    </citation>
    <scope>NUCLEOTIDE SEQUENCE</scope>
    <source>
        <strain evidence="9">UoL-WK</strain>
    </source>
</reference>
<evidence type="ECO:0000313" key="8">
    <source>
        <dbReference type="EMBL" id="RWS13316.1"/>
    </source>
</evidence>
<dbReference type="InterPro" id="IPR010280">
    <property type="entry name" value="U5_MeTrfase_fam"/>
</dbReference>
<feature type="active site" description="Nucleophile" evidence="6">
    <location>
        <position position="369"/>
    </location>
</feature>
<dbReference type="PROSITE" id="PS01231">
    <property type="entry name" value="TRMA_2"/>
    <property type="match status" value="1"/>
</dbReference>
<dbReference type="SUPFAM" id="SSF53335">
    <property type="entry name" value="S-adenosyl-L-methionine-dependent methyltransferases"/>
    <property type="match status" value="1"/>
</dbReference>
<feature type="binding site" evidence="6">
    <location>
        <position position="242"/>
    </location>
    <ligand>
        <name>S-adenosyl-L-methionine</name>
        <dbReference type="ChEBI" id="CHEBI:59789"/>
    </ligand>
</feature>
<comment type="caution">
    <text evidence="9">The sequence shown here is derived from an EMBL/GenBank/DDBJ whole genome shotgun (WGS) entry which is preliminary data.</text>
</comment>
<dbReference type="EC" id="2.1.1.35" evidence="4"/>
<dbReference type="OrthoDB" id="10250660at2759"/>
<feature type="binding site" evidence="6">
    <location>
        <position position="292"/>
    </location>
    <ligand>
        <name>S-adenosyl-L-methionine</name>
        <dbReference type="ChEBI" id="CHEBI:59789"/>
    </ligand>
</feature>
<evidence type="ECO:0000256" key="4">
    <source>
        <dbReference type="ARBA" id="ARBA00033763"/>
    </source>
</evidence>
<evidence type="ECO:0000256" key="3">
    <source>
        <dbReference type="ARBA" id="ARBA00022691"/>
    </source>
</evidence>
<evidence type="ECO:0000256" key="1">
    <source>
        <dbReference type="ARBA" id="ARBA00022603"/>
    </source>
</evidence>
<name>A0A3S3PKE8_9ACAR</name>
<sequence>MNAANAKTALNAAISPLVNYSYSKQLQFKWEHAFDVFDRLAFRLRQVCGHGSFRCKVDKTLSSPLTVAYRNKDEFSIWPSISGERKTVGFCVGRPSRGERVVCVEPDDELIITKNSHKKLAKLFQTYLRTLSPLDICTDLTDGGNWRRFIVRSNRKGEHMLITVMHPQKLKTNDIDDEKQRLKTYFNSLAEENSILSLFFQACPGVRCTHETAPFQLLFGQKTLKETLNGITFEISPETFFQVNTDAAEVLYKVVIDELKLSPNHIVIDLCCGIGALSLQIAPYVQRVIGIDRSKSAIEDAKRNAELNHIKNCVFIDGLVENVFHRLYDDLSNRRIVVIANPSRDGLTTSVIKAIRDLPFIERVVYISCKPEGNASQNFFHLVLPERIRRDIRGIPFYLDNAIPVDLFPHTPHYELVVTFERFES</sequence>
<dbReference type="InterPro" id="IPR029063">
    <property type="entry name" value="SAM-dependent_MTases_sf"/>
</dbReference>
<keyword evidence="1 6" id="KW-0489">Methyltransferase</keyword>
<comment type="similarity">
    <text evidence="6">Belongs to the class I-like SAM-binding methyltransferase superfamily. RNA M5U methyltransferase family.</text>
</comment>
<dbReference type="EMBL" id="NCKU01000756">
    <property type="protein sequence ID" value="RWS14309.1"/>
    <property type="molecule type" value="Genomic_DNA"/>
</dbReference>
<dbReference type="EMBL" id="NCKU01001026">
    <property type="protein sequence ID" value="RWS13316.1"/>
    <property type="molecule type" value="Genomic_DNA"/>
</dbReference>
<evidence type="ECO:0000256" key="2">
    <source>
        <dbReference type="ARBA" id="ARBA00022679"/>
    </source>
</evidence>
<accession>A0A3S3PKE8</accession>
<dbReference type="GO" id="GO:0030697">
    <property type="term" value="F:tRNA (uracil(54)-C5)-methyltransferase activity, S-adenosyl methionine-dependent"/>
    <property type="evidence" value="ECO:0007669"/>
    <property type="project" value="UniProtKB-EC"/>
</dbReference>
<comment type="catalytic activity">
    <reaction evidence="5">
        <text>uridine(54) in tRNA + S-adenosyl-L-methionine = 5-methyluridine(54) in tRNA + S-adenosyl-L-homocysteine + H(+)</text>
        <dbReference type="Rhea" id="RHEA:42712"/>
        <dbReference type="Rhea" id="RHEA-COMP:10167"/>
        <dbReference type="Rhea" id="RHEA-COMP:10193"/>
        <dbReference type="ChEBI" id="CHEBI:15378"/>
        <dbReference type="ChEBI" id="CHEBI:57856"/>
        <dbReference type="ChEBI" id="CHEBI:59789"/>
        <dbReference type="ChEBI" id="CHEBI:65315"/>
        <dbReference type="ChEBI" id="CHEBI:74447"/>
        <dbReference type="EC" id="2.1.1.35"/>
    </reaction>
    <physiologicalReaction direction="left-to-right" evidence="5">
        <dbReference type="Rhea" id="RHEA:42713"/>
    </physiologicalReaction>
</comment>
<evidence type="ECO:0000313" key="9">
    <source>
        <dbReference type="EMBL" id="RWS14309.1"/>
    </source>
</evidence>
<dbReference type="Proteomes" id="UP000285301">
    <property type="component" value="Unassembled WGS sequence"/>
</dbReference>
<dbReference type="PROSITE" id="PS51687">
    <property type="entry name" value="SAM_MT_RNA_M5U"/>
    <property type="match status" value="1"/>
</dbReference>
<dbReference type="Pfam" id="PF05958">
    <property type="entry name" value="tRNA_U5-meth_tr"/>
    <property type="match status" value="1"/>
</dbReference>
<evidence type="ECO:0000256" key="6">
    <source>
        <dbReference type="PROSITE-ProRule" id="PRU01024"/>
    </source>
</evidence>
<dbReference type="PANTHER" id="PTHR45904:SF1">
    <property type="entry name" value="TRNA (URACIL-5-)-METHYLTRANSFERASE HOMOLOG B"/>
    <property type="match status" value="1"/>
</dbReference>
<dbReference type="EMBL" id="NCKU01001085">
    <property type="protein sequence ID" value="RWS13131.1"/>
    <property type="molecule type" value="Genomic_DNA"/>
</dbReference>
<dbReference type="Gene3D" id="2.40.50.1070">
    <property type="match status" value="1"/>
</dbReference>
<reference evidence="9 11" key="1">
    <citation type="journal article" date="2018" name="Gigascience">
        <title>Genomes of trombidid mites reveal novel predicted allergens and laterally-transferred genes associated with secondary metabolism.</title>
        <authorList>
            <person name="Dong X."/>
            <person name="Chaisiri K."/>
            <person name="Xia D."/>
            <person name="Armstrong S.D."/>
            <person name="Fang Y."/>
            <person name="Donnelly M.J."/>
            <person name="Kadowaki T."/>
            <person name="McGarry J.W."/>
            <person name="Darby A.C."/>
            <person name="Makepeace B.L."/>
        </authorList>
    </citation>
    <scope>NUCLEOTIDE SEQUENCE [LARGE SCALE GENOMIC DNA]</scope>
    <source>
        <strain evidence="9">UoL-WK</strain>
    </source>
</reference>
<dbReference type="EMBL" id="NCKU01000755">
    <property type="protein sequence ID" value="RWS14320.1"/>
    <property type="molecule type" value="Genomic_DNA"/>
</dbReference>
<dbReference type="GO" id="GO:0003723">
    <property type="term" value="F:RNA binding"/>
    <property type="evidence" value="ECO:0007669"/>
    <property type="project" value="TreeGrafter"/>
</dbReference>
<dbReference type="GO" id="GO:0032259">
    <property type="term" value="P:methylation"/>
    <property type="evidence" value="ECO:0007669"/>
    <property type="project" value="UniProtKB-KW"/>
</dbReference>
<dbReference type="Gene3D" id="3.40.50.150">
    <property type="entry name" value="Vaccinia Virus protein VP39"/>
    <property type="match status" value="1"/>
</dbReference>
<proteinExistence type="inferred from homology"/>
<dbReference type="STRING" id="1965070.A0A3S3PKE8"/>
<evidence type="ECO:0000256" key="5">
    <source>
        <dbReference type="ARBA" id="ARBA00047278"/>
    </source>
</evidence>
<dbReference type="InterPro" id="IPR030391">
    <property type="entry name" value="MeTrfase_TrmA_CS"/>
</dbReference>